<evidence type="ECO:0000313" key="2">
    <source>
        <dbReference type="EMBL" id="GAX19541.1"/>
    </source>
</evidence>
<name>A0A1Z5K0K9_FISSO</name>
<gene>
    <name evidence="2" type="ORF">FisN_19Hh118</name>
</gene>
<dbReference type="AlphaFoldDB" id="A0A1Z5K0K9"/>
<dbReference type="EMBL" id="BDSP01000137">
    <property type="protein sequence ID" value="GAX19541.1"/>
    <property type="molecule type" value="Genomic_DNA"/>
</dbReference>
<reference evidence="2 3" key="1">
    <citation type="journal article" date="2015" name="Plant Cell">
        <title>Oil accumulation by the oleaginous diatom Fistulifera solaris as revealed by the genome and transcriptome.</title>
        <authorList>
            <person name="Tanaka T."/>
            <person name="Maeda Y."/>
            <person name="Veluchamy A."/>
            <person name="Tanaka M."/>
            <person name="Abida H."/>
            <person name="Marechal E."/>
            <person name="Bowler C."/>
            <person name="Muto M."/>
            <person name="Sunaga Y."/>
            <person name="Tanaka M."/>
            <person name="Yoshino T."/>
            <person name="Taniguchi T."/>
            <person name="Fukuda Y."/>
            <person name="Nemoto M."/>
            <person name="Matsumoto M."/>
            <person name="Wong P.S."/>
            <person name="Aburatani S."/>
            <person name="Fujibuchi W."/>
        </authorList>
    </citation>
    <scope>NUCLEOTIDE SEQUENCE [LARGE SCALE GENOMIC DNA]</scope>
    <source>
        <strain evidence="2 3">JPCC DA0580</strain>
    </source>
</reference>
<proteinExistence type="predicted"/>
<keyword evidence="3" id="KW-1185">Reference proteome</keyword>
<dbReference type="InParanoid" id="A0A1Z5K0K9"/>
<feature type="signal peptide" evidence="1">
    <location>
        <begin position="1"/>
        <end position="20"/>
    </location>
</feature>
<comment type="caution">
    <text evidence="2">The sequence shown here is derived from an EMBL/GenBank/DDBJ whole genome shotgun (WGS) entry which is preliminary data.</text>
</comment>
<evidence type="ECO:0000313" key="3">
    <source>
        <dbReference type="Proteomes" id="UP000198406"/>
    </source>
</evidence>
<evidence type="ECO:0000256" key="1">
    <source>
        <dbReference type="SAM" id="SignalP"/>
    </source>
</evidence>
<feature type="chain" id="PRO_5012441919" evidence="1">
    <location>
        <begin position="21"/>
        <end position="195"/>
    </location>
</feature>
<protein>
    <submittedName>
        <fullName evidence="2">Uncharacterized protein</fullName>
    </submittedName>
</protein>
<organism evidence="2 3">
    <name type="scientific">Fistulifera solaris</name>
    <name type="common">Oleaginous diatom</name>
    <dbReference type="NCBI Taxonomy" id="1519565"/>
    <lineage>
        <taxon>Eukaryota</taxon>
        <taxon>Sar</taxon>
        <taxon>Stramenopiles</taxon>
        <taxon>Ochrophyta</taxon>
        <taxon>Bacillariophyta</taxon>
        <taxon>Bacillariophyceae</taxon>
        <taxon>Bacillariophycidae</taxon>
        <taxon>Naviculales</taxon>
        <taxon>Naviculaceae</taxon>
        <taxon>Fistulifera</taxon>
    </lineage>
</organism>
<accession>A0A1Z5K0K9</accession>
<sequence>MKQSLLVSILFLCIYSTTFAMTEPQQSSSWTDGLQMEAYTPPEEDEGDNEQFSSLQIPAGIVWKDQSDETSSLNLSTCLDPKNAETVLQWKAVQKSDYLLKQLVKDSTSSKGTLPVGSCQIHLGGTALQLDLVTPIQVVDDDADDGTFELKLGTEFVKHYNMETDLEHHQVKVPQRETCVTIPMIQPRGNVEASE</sequence>
<dbReference type="Proteomes" id="UP000198406">
    <property type="component" value="Unassembled WGS sequence"/>
</dbReference>
<keyword evidence="1" id="KW-0732">Signal</keyword>